<comment type="similarity">
    <text evidence="3">Belongs to the MNS1 family.</text>
</comment>
<comment type="subcellular location">
    <subcellularLocation>
        <location evidence="2">Cytoplasm</location>
        <location evidence="2">Cytoskeleton</location>
        <location evidence="2">Flagellum axoneme</location>
    </subcellularLocation>
    <subcellularLocation>
        <location evidence="1">Nucleus</location>
    </subcellularLocation>
</comment>
<evidence type="ECO:0000256" key="5">
    <source>
        <dbReference type="ARBA" id="ARBA00022490"/>
    </source>
</evidence>
<dbReference type="STRING" id="946362.F2USE0"/>
<keyword evidence="7 14" id="KW-0175">Coiled coil</keyword>
<feature type="region of interest" description="Disordered" evidence="15">
    <location>
        <begin position="1"/>
        <end position="25"/>
    </location>
</feature>
<evidence type="ECO:0000256" key="14">
    <source>
        <dbReference type="SAM" id="Coils"/>
    </source>
</evidence>
<evidence type="ECO:0000256" key="1">
    <source>
        <dbReference type="ARBA" id="ARBA00004123"/>
    </source>
</evidence>
<keyword evidence="5" id="KW-0963">Cytoplasm</keyword>
<dbReference type="KEGG" id="sre:PTSG_13129"/>
<dbReference type="PANTHER" id="PTHR19265">
    <property type="entry name" value="MEIOSIS-SPECIFIC NUCLEAR STRUCTURAL PROTEIN 1"/>
    <property type="match status" value="1"/>
</dbReference>
<evidence type="ECO:0000256" key="6">
    <source>
        <dbReference type="ARBA" id="ARBA00022846"/>
    </source>
</evidence>
<dbReference type="InterPro" id="IPR026504">
    <property type="entry name" value="MNS1"/>
</dbReference>
<comment type="function">
    <text evidence="13">Microtubule inner protein (MIP) part of the dynein-decorated doublet microtubules (DMTs) in cilia axoneme, which is required for motile cilia beating. May play a role in the control of meiotic division and germ cell differentiation through regulation of pairing and recombination during meiosis. Required for sperm flagella assembly. May play a role in the assembly and function of the outer dynein arm-docking complex (ODA-DC). ODA-DC mediates outer dynein arms (ODA) binding onto the axonemal doublet microtubules.</text>
</comment>
<feature type="compositionally biased region" description="Basic and acidic residues" evidence="15">
    <location>
        <begin position="350"/>
        <end position="360"/>
    </location>
</feature>
<feature type="compositionally biased region" description="Basic and acidic residues" evidence="15">
    <location>
        <begin position="11"/>
        <end position="25"/>
    </location>
</feature>
<feature type="region of interest" description="Disordered" evidence="15">
    <location>
        <begin position="636"/>
        <end position="660"/>
    </location>
</feature>
<evidence type="ECO:0000256" key="2">
    <source>
        <dbReference type="ARBA" id="ARBA00004611"/>
    </source>
</evidence>
<dbReference type="InParanoid" id="F2USE0"/>
<sequence>MSLARFVLGQDGRDRGQSDQTRQLHQENVMRANQLSDERVETKRRMRLAAEMQREEAIAQQLEMEKQRKEQAELARQQEERLAQELDSIRREKMRDEKLRQQIRQTAPELRDLERKLQAAYVTRERSAQITERQHMTATARQEDLKAAREIEEAVRQAELEEQQKERQQWEEARKYQADIERQLEDQERRKEEAYQEFLKEKLMIDEIVQQIHREDEAEAQRTFEAKQRTKEEMEEFLRQRDEWNRLEAQEMQRENEAIQRFAEEKQMAERARMRAQLEREAAKESVRQQLGSELARQQQEMEEMEAIRIELAEEEQRARERARQRQELQRRVEQQMQLRAAQQESMAELQRRREREQAEEEEFRRAMMEKFAADDRVEQMNAQKRRMRVLQHKRDVEKLIQERRQRKEFERQQVRSRGGGGTSFSQDDGTGQWTGSFWGLGDNVRARELTCLEMMGSATLLAPLLQDSNTVAPSASVVMIARLETTMALHTTTTQYQAIRRSMRFAPALVDTATTIIASHRQHRYLSVHLRRADFLRVRSANIPPLASTRKQILALARAHDIRALFIATDARRDDEEYDAFASNPPLPLVDTPQHIKSTLHPGQLAVVQQIVCARAFIFIGTEGSTFTRQIQEERQLRGHRSNTSLSLTSPRRATTEQG</sequence>
<feature type="coiled-coil region" evidence="14">
    <location>
        <begin position="45"/>
        <end position="92"/>
    </location>
</feature>
<keyword evidence="12" id="KW-0966">Cell projection</keyword>
<evidence type="ECO:0000256" key="13">
    <source>
        <dbReference type="ARBA" id="ARBA00046114"/>
    </source>
</evidence>
<accession>F2USE0</accession>
<dbReference type="PANTHER" id="PTHR19265:SF0">
    <property type="entry name" value="MEIOSIS-SPECIFIC NUCLEAR STRUCTURAL PROTEIN 1"/>
    <property type="match status" value="1"/>
</dbReference>
<dbReference type="EMBL" id="GL832994">
    <property type="protein sequence ID" value="EGD81049.1"/>
    <property type="molecule type" value="Genomic_DNA"/>
</dbReference>
<dbReference type="GO" id="GO:0051321">
    <property type="term" value="P:meiotic cell cycle"/>
    <property type="evidence" value="ECO:0007669"/>
    <property type="project" value="UniProtKB-KW"/>
</dbReference>
<dbReference type="OrthoDB" id="197839at2759"/>
<dbReference type="AlphaFoldDB" id="F2USE0"/>
<organism evidence="18">
    <name type="scientific">Salpingoeca rosetta (strain ATCC 50818 / BSB-021)</name>
    <dbReference type="NCBI Taxonomy" id="946362"/>
    <lineage>
        <taxon>Eukaryota</taxon>
        <taxon>Choanoflagellata</taxon>
        <taxon>Craspedida</taxon>
        <taxon>Salpingoecidae</taxon>
        <taxon>Salpingoeca</taxon>
    </lineage>
</organism>
<dbReference type="Pfam" id="PF13868">
    <property type="entry name" value="TPH"/>
    <property type="match status" value="1"/>
</dbReference>
<reference evidence="17" key="1">
    <citation type="submission" date="2009-08" db="EMBL/GenBank/DDBJ databases">
        <title>Annotation of Salpingoeca rosetta.</title>
        <authorList>
            <consortium name="The Broad Institute Genome Sequencing Platform"/>
            <person name="Russ C."/>
            <person name="Cuomo C."/>
            <person name="Burger G."/>
            <person name="Gray M.W."/>
            <person name="Holland P.W.H."/>
            <person name="King N."/>
            <person name="Lang F.B.F."/>
            <person name="Roger A.J."/>
            <person name="Ruiz-Trillo I."/>
            <person name="Young S.K."/>
            <person name="Zeng Q."/>
            <person name="Gargeya S."/>
            <person name="Alvarado L."/>
            <person name="Berlin A."/>
            <person name="Chapman S.B."/>
            <person name="Chen Z."/>
            <person name="Freedman E."/>
            <person name="Gellesch M."/>
            <person name="Goldberg J."/>
            <person name="Griggs A."/>
            <person name="Gujja S."/>
            <person name="Heilman E."/>
            <person name="Heiman D."/>
            <person name="Howarth C."/>
            <person name="Mehta T."/>
            <person name="Neiman D."/>
            <person name="Pearson M."/>
            <person name="Roberts A."/>
            <person name="Saif S."/>
            <person name="Shea T."/>
            <person name="Shenoy N."/>
            <person name="Sisk P."/>
            <person name="Stolte C."/>
            <person name="Sykes S."/>
            <person name="White J."/>
            <person name="Yandava C."/>
            <person name="Haas B."/>
            <person name="Nusbaum C."/>
            <person name="Birren B."/>
        </authorList>
    </citation>
    <scope>NUCLEOTIDE SEQUENCE [LARGE SCALE GENOMIC DNA]</scope>
    <source>
        <strain evidence="17">ATCC 50818</strain>
    </source>
</reference>
<evidence type="ECO:0000313" key="18">
    <source>
        <dbReference type="Proteomes" id="UP000007799"/>
    </source>
</evidence>
<evidence type="ECO:0000256" key="3">
    <source>
        <dbReference type="ARBA" id="ARBA00009158"/>
    </source>
</evidence>
<feature type="region of interest" description="Disordered" evidence="15">
    <location>
        <begin position="280"/>
        <end position="300"/>
    </location>
</feature>
<dbReference type="InterPro" id="IPR043597">
    <property type="entry name" value="TPH_dom"/>
</dbReference>
<dbReference type="Gene3D" id="3.40.50.11350">
    <property type="match status" value="1"/>
</dbReference>
<evidence type="ECO:0000259" key="16">
    <source>
        <dbReference type="Pfam" id="PF13868"/>
    </source>
</evidence>
<name>F2USE0_SALR5</name>
<dbReference type="GO" id="GO:0006004">
    <property type="term" value="P:fucose metabolic process"/>
    <property type="evidence" value="ECO:0007669"/>
    <property type="project" value="UniProtKB-KW"/>
</dbReference>
<evidence type="ECO:0000256" key="7">
    <source>
        <dbReference type="ARBA" id="ARBA00023054"/>
    </source>
</evidence>
<protein>
    <recommendedName>
        <fullName evidence="4">Meiosis-specific nuclear structural protein 1</fullName>
    </recommendedName>
</protein>
<feature type="compositionally biased region" description="Polar residues" evidence="15">
    <location>
        <begin position="643"/>
        <end position="660"/>
    </location>
</feature>
<evidence type="ECO:0000256" key="11">
    <source>
        <dbReference type="ARBA" id="ARBA00023254"/>
    </source>
</evidence>
<feature type="region of interest" description="Disordered" evidence="15">
    <location>
        <begin position="337"/>
        <end position="360"/>
    </location>
</feature>
<dbReference type="GeneID" id="16068446"/>
<dbReference type="eggNOG" id="ENOG502QS9D">
    <property type="taxonomic scope" value="Eukaryota"/>
</dbReference>
<keyword evidence="10" id="KW-0539">Nucleus</keyword>
<dbReference type="GO" id="GO:0005634">
    <property type="term" value="C:nucleus"/>
    <property type="evidence" value="ECO:0007669"/>
    <property type="project" value="UniProtKB-SubCell"/>
</dbReference>
<dbReference type="Proteomes" id="UP000007799">
    <property type="component" value="Unassembled WGS sequence"/>
</dbReference>
<evidence type="ECO:0000256" key="10">
    <source>
        <dbReference type="ARBA" id="ARBA00023242"/>
    </source>
</evidence>
<feature type="region of interest" description="Disordered" evidence="15">
    <location>
        <begin position="408"/>
        <end position="431"/>
    </location>
</feature>
<gene>
    <name evidence="17" type="ORF">PTSG_13129</name>
</gene>
<evidence type="ECO:0000256" key="9">
    <source>
        <dbReference type="ARBA" id="ARBA00023212"/>
    </source>
</evidence>
<dbReference type="GO" id="GO:0016740">
    <property type="term" value="F:transferase activity"/>
    <property type="evidence" value="ECO:0007669"/>
    <property type="project" value="UniProtKB-KW"/>
</dbReference>
<proteinExistence type="inferred from homology"/>
<keyword evidence="6" id="KW-0282">Flagellum</keyword>
<dbReference type="RefSeq" id="XP_004987919.1">
    <property type="nucleotide sequence ID" value="XM_004987862.1"/>
</dbReference>
<evidence type="ECO:0000256" key="15">
    <source>
        <dbReference type="SAM" id="MobiDB-lite"/>
    </source>
</evidence>
<evidence type="ECO:0000256" key="12">
    <source>
        <dbReference type="ARBA" id="ARBA00023273"/>
    </source>
</evidence>
<keyword evidence="8" id="KW-0969">Cilium</keyword>
<keyword evidence="11" id="KW-0469">Meiosis</keyword>
<keyword evidence="18" id="KW-1185">Reference proteome</keyword>
<evidence type="ECO:0000256" key="4">
    <source>
        <dbReference type="ARBA" id="ARBA00014813"/>
    </source>
</evidence>
<feature type="domain" description="Trichohyalin-plectin-homology" evidence="16">
    <location>
        <begin position="104"/>
        <end position="416"/>
    </location>
</feature>
<evidence type="ECO:0000256" key="8">
    <source>
        <dbReference type="ARBA" id="ARBA00023069"/>
    </source>
</evidence>
<evidence type="ECO:0000313" key="17">
    <source>
        <dbReference type="EMBL" id="EGD81049.1"/>
    </source>
</evidence>
<keyword evidence="9" id="KW-0206">Cytoskeleton</keyword>